<organism evidence="1 2">
    <name type="scientific">Lepraria finkii</name>
    <dbReference type="NCBI Taxonomy" id="1340010"/>
    <lineage>
        <taxon>Eukaryota</taxon>
        <taxon>Fungi</taxon>
        <taxon>Dikarya</taxon>
        <taxon>Ascomycota</taxon>
        <taxon>Pezizomycotina</taxon>
        <taxon>Lecanoromycetes</taxon>
        <taxon>OSLEUM clade</taxon>
        <taxon>Lecanoromycetidae</taxon>
        <taxon>Lecanorales</taxon>
        <taxon>Lecanorineae</taxon>
        <taxon>Stereocaulaceae</taxon>
        <taxon>Lepraria</taxon>
    </lineage>
</organism>
<sequence>MSSQGDSDYMQDVEVSDIIYGPIAVPISPFARLLDTNATHPTTDNLIRLSLQAPLASVTQSTCEKIT</sequence>
<evidence type="ECO:0000313" key="1">
    <source>
        <dbReference type="EMBL" id="KAL2059597.1"/>
    </source>
</evidence>
<reference evidence="1 2" key="1">
    <citation type="submission" date="2024-09" db="EMBL/GenBank/DDBJ databases">
        <title>Rethinking Asexuality: The Enigmatic Case of Functional Sexual Genes in Lepraria (Stereocaulaceae).</title>
        <authorList>
            <person name="Doellman M."/>
            <person name="Sun Y."/>
            <person name="Barcenas-Pena A."/>
            <person name="Lumbsch H.T."/>
            <person name="Grewe F."/>
        </authorList>
    </citation>
    <scope>NUCLEOTIDE SEQUENCE [LARGE SCALE GENOMIC DNA]</scope>
    <source>
        <strain evidence="1 2">Grewe 0041</strain>
    </source>
</reference>
<keyword evidence="2" id="KW-1185">Reference proteome</keyword>
<proteinExistence type="predicted"/>
<name>A0ABR4BQ66_9LECA</name>
<evidence type="ECO:0000313" key="2">
    <source>
        <dbReference type="Proteomes" id="UP001590951"/>
    </source>
</evidence>
<protein>
    <submittedName>
        <fullName evidence="1">Uncharacterized protein</fullName>
    </submittedName>
</protein>
<accession>A0ABR4BQ66</accession>
<dbReference type="EMBL" id="JBHFEH010000001">
    <property type="protein sequence ID" value="KAL2059597.1"/>
    <property type="molecule type" value="Genomic_DNA"/>
</dbReference>
<gene>
    <name evidence="1" type="ORF">ABVK25_000890</name>
</gene>
<comment type="caution">
    <text evidence="1">The sequence shown here is derived from an EMBL/GenBank/DDBJ whole genome shotgun (WGS) entry which is preliminary data.</text>
</comment>
<dbReference type="Proteomes" id="UP001590951">
    <property type="component" value="Unassembled WGS sequence"/>
</dbReference>